<accession>A0A913XDA2</accession>
<dbReference type="EnsemblMetazoa" id="XM_021047023.2">
    <property type="protein sequence ID" value="XP_020902682.1"/>
    <property type="gene ID" value="LOC110241182"/>
</dbReference>
<dbReference type="GeneID" id="110241182"/>
<sequence>MRSLDFQYIFKHPFEIVVRAYFQKYTSGKDQNVTSITVIEHKQDPKTGEEYILRRGTCANILPAVFRRFCPSAVVEVEEEAWLKRKERILHLHSYNITGSSYVKLEEYSTYTQSNLNDNWTVMEQRGVITADGLGPILGRMLESFSIHVFKCGADKGFTIMEDLLMAMNTVSSSV</sequence>
<dbReference type="Pfam" id="PF04707">
    <property type="entry name" value="PRELI"/>
    <property type="match status" value="1"/>
</dbReference>
<proteinExistence type="predicted"/>
<dbReference type="PROSITE" id="PS50904">
    <property type="entry name" value="PRELI_MSF1"/>
    <property type="match status" value="1"/>
</dbReference>
<dbReference type="InterPro" id="IPR006797">
    <property type="entry name" value="PRELI/MSF1_dom"/>
</dbReference>
<evidence type="ECO:0000313" key="2">
    <source>
        <dbReference type="EnsemblMetazoa" id="XP_020902682.1"/>
    </source>
</evidence>
<dbReference type="Proteomes" id="UP000887567">
    <property type="component" value="Unplaced"/>
</dbReference>
<dbReference type="AlphaFoldDB" id="A0A913XDA2"/>
<dbReference type="InterPro" id="IPR037365">
    <property type="entry name" value="Slowmo/Ups"/>
</dbReference>
<dbReference type="RefSeq" id="XP_020902682.1">
    <property type="nucleotide sequence ID" value="XM_021047023.2"/>
</dbReference>
<protein>
    <recommendedName>
        <fullName evidence="1">PRELI/MSF1 domain-containing protein</fullName>
    </recommendedName>
</protein>
<dbReference type="KEGG" id="epa:110241182"/>
<feature type="domain" description="PRELI/MSF1" evidence="1">
    <location>
        <begin position="1"/>
        <end position="173"/>
    </location>
</feature>
<name>A0A913XDA2_EXADI</name>
<reference evidence="2" key="1">
    <citation type="submission" date="2022-11" db="UniProtKB">
        <authorList>
            <consortium name="EnsemblMetazoa"/>
        </authorList>
    </citation>
    <scope>IDENTIFICATION</scope>
</reference>
<evidence type="ECO:0000259" key="1">
    <source>
        <dbReference type="PROSITE" id="PS50904"/>
    </source>
</evidence>
<dbReference type="PANTHER" id="PTHR11158">
    <property type="entry name" value="MSF1/PX19 RELATED"/>
    <property type="match status" value="1"/>
</dbReference>
<dbReference type="GO" id="GO:0005758">
    <property type="term" value="C:mitochondrial intermembrane space"/>
    <property type="evidence" value="ECO:0007669"/>
    <property type="project" value="InterPro"/>
</dbReference>
<keyword evidence="3" id="KW-1185">Reference proteome</keyword>
<dbReference type="OrthoDB" id="407630at2759"/>
<dbReference type="OMA" id="CRNVVPE"/>
<organism evidence="2 3">
    <name type="scientific">Exaiptasia diaphana</name>
    <name type="common">Tropical sea anemone</name>
    <name type="synonym">Aiptasia pulchella</name>
    <dbReference type="NCBI Taxonomy" id="2652724"/>
    <lineage>
        <taxon>Eukaryota</taxon>
        <taxon>Metazoa</taxon>
        <taxon>Cnidaria</taxon>
        <taxon>Anthozoa</taxon>
        <taxon>Hexacorallia</taxon>
        <taxon>Actiniaria</taxon>
        <taxon>Aiptasiidae</taxon>
        <taxon>Exaiptasia</taxon>
    </lineage>
</organism>
<evidence type="ECO:0000313" key="3">
    <source>
        <dbReference type="Proteomes" id="UP000887567"/>
    </source>
</evidence>